<dbReference type="GO" id="GO:0005254">
    <property type="term" value="F:chloride channel activity"/>
    <property type="evidence" value="ECO:0007669"/>
    <property type="project" value="UniProtKB-KW"/>
</dbReference>
<comment type="caution">
    <text evidence="11">The sequence shown here is derived from an EMBL/GenBank/DDBJ whole genome shotgun (WGS) entry which is preliminary data.</text>
</comment>
<evidence type="ECO:0000256" key="5">
    <source>
        <dbReference type="ARBA" id="ARBA00023065"/>
    </source>
</evidence>
<dbReference type="InterPro" id="IPR046342">
    <property type="entry name" value="CBS_dom_sf"/>
</dbReference>
<keyword evidence="5" id="KW-0406">Ion transport</keyword>
<gene>
    <name evidence="11" type="ORF">NVS89_03025</name>
</gene>
<feature type="transmembrane region" description="Helical" evidence="10">
    <location>
        <begin position="243"/>
        <end position="262"/>
    </location>
</feature>
<evidence type="ECO:0000256" key="3">
    <source>
        <dbReference type="ARBA" id="ARBA00022692"/>
    </source>
</evidence>
<keyword evidence="4 10" id="KW-1133">Transmembrane helix</keyword>
<sequence>MTTGSTSEQETLWHRVRRLARASELGLVLAAAVVGVLSGLVVVAMSSAMQGLHVLIFGIDPHGHLSIATGLPAMLVLLAPALGGLAFGLVSALLRRRGFGQPVDPIEANALHGGRMSLKDSLIVGAQTIASSGVGASVGLEAGYTQAASGVASRLGQVFHLRRADLRLMVGCGAGAAIGAAFNAPLMGAFYGFELILGTYAIPAFVPMMTASFTATLTRQTLLPDMPPPLPALGAPQMSDLPAILLLGILCALIGIVIMRGVTLVEAGFRRSALPAALRPMIGGLIVGALALWSPAVFSAGHGAVYYYIGADATLTFLLMLLGAKVIASAVSIGAGFRGGLFFASVLMGVLAGRAYAAGLDLFVPGVAESHALYALIGMSALAVAVVGGPMTMTLLALEMTDDLTLTLAVLAAAAAASLITRRLFGFSFTTWRFHLRGENIRGAHDVGWVRDLTVETLMRREVPQVSADMTIEEARRAYPPGSTSYLVATTPEGFYAGMVPPAALYEARESEEDADAPPATVRALLRQVDDTLRPAMTIRKALSAFAHAEADALAVTTPERRIVGILSEAHAVKRYSDEMGRRLSELTGERLD</sequence>
<evidence type="ECO:0000256" key="2">
    <source>
        <dbReference type="ARBA" id="ARBA00022448"/>
    </source>
</evidence>
<keyword evidence="7" id="KW-0869">Chloride channel</keyword>
<dbReference type="RefSeq" id="WP_258731003.1">
    <property type="nucleotide sequence ID" value="NZ_JANTHZ010000001.1"/>
</dbReference>
<keyword evidence="9" id="KW-0407">Ion channel</keyword>
<dbReference type="CDD" id="cd00400">
    <property type="entry name" value="Voltage_gated_ClC"/>
    <property type="match status" value="1"/>
</dbReference>
<evidence type="ECO:0000256" key="1">
    <source>
        <dbReference type="ARBA" id="ARBA00004141"/>
    </source>
</evidence>
<evidence type="ECO:0000256" key="6">
    <source>
        <dbReference type="ARBA" id="ARBA00023136"/>
    </source>
</evidence>
<comment type="subcellular location">
    <subcellularLocation>
        <location evidence="1">Membrane</location>
        <topology evidence="1">Multi-pass membrane protein</topology>
    </subcellularLocation>
</comment>
<dbReference type="SUPFAM" id="SSF54631">
    <property type="entry name" value="CBS-domain pair"/>
    <property type="match status" value="1"/>
</dbReference>
<keyword evidence="6 10" id="KW-0472">Membrane</keyword>
<protein>
    <submittedName>
        <fullName evidence="11">Chloride channel protein</fullName>
    </submittedName>
</protein>
<organism evidence="11 12">
    <name type="scientific">Ancylobacter mangrovi</name>
    <dbReference type="NCBI Taxonomy" id="2972472"/>
    <lineage>
        <taxon>Bacteria</taxon>
        <taxon>Pseudomonadati</taxon>
        <taxon>Pseudomonadota</taxon>
        <taxon>Alphaproteobacteria</taxon>
        <taxon>Hyphomicrobiales</taxon>
        <taxon>Xanthobacteraceae</taxon>
        <taxon>Ancylobacter</taxon>
    </lineage>
</organism>
<accession>A0A9X2PDN4</accession>
<feature type="transmembrane region" description="Helical" evidence="10">
    <location>
        <begin position="65"/>
        <end position="90"/>
    </location>
</feature>
<proteinExistence type="predicted"/>
<dbReference type="Proteomes" id="UP001151088">
    <property type="component" value="Unassembled WGS sequence"/>
</dbReference>
<dbReference type="SUPFAM" id="SSF81340">
    <property type="entry name" value="Clc chloride channel"/>
    <property type="match status" value="1"/>
</dbReference>
<dbReference type="Pfam" id="PF00654">
    <property type="entry name" value="Voltage_CLC"/>
    <property type="match status" value="1"/>
</dbReference>
<evidence type="ECO:0000256" key="4">
    <source>
        <dbReference type="ARBA" id="ARBA00022989"/>
    </source>
</evidence>
<keyword evidence="12" id="KW-1185">Reference proteome</keyword>
<feature type="transmembrane region" description="Helical" evidence="10">
    <location>
        <begin position="404"/>
        <end position="425"/>
    </location>
</feature>
<feature type="transmembrane region" description="Helical" evidence="10">
    <location>
        <begin position="25"/>
        <end position="45"/>
    </location>
</feature>
<dbReference type="GO" id="GO:0034707">
    <property type="term" value="C:chloride channel complex"/>
    <property type="evidence" value="ECO:0007669"/>
    <property type="project" value="UniProtKB-KW"/>
</dbReference>
<dbReference type="InterPro" id="IPR014743">
    <property type="entry name" value="Cl-channel_core"/>
</dbReference>
<feature type="transmembrane region" description="Helical" evidence="10">
    <location>
        <begin position="341"/>
        <end position="360"/>
    </location>
</feature>
<keyword evidence="8" id="KW-0868">Chloride</keyword>
<name>A0A9X2PDN4_9HYPH</name>
<feature type="transmembrane region" description="Helical" evidence="10">
    <location>
        <begin position="197"/>
        <end position="217"/>
    </location>
</feature>
<dbReference type="AlphaFoldDB" id="A0A9X2PDN4"/>
<reference evidence="11" key="1">
    <citation type="submission" date="2022-08" db="EMBL/GenBank/DDBJ databases">
        <authorList>
            <person name="Li F."/>
        </authorList>
    </citation>
    <scope>NUCLEOTIDE SEQUENCE</scope>
    <source>
        <strain evidence="11">MQZ15Z-1</strain>
    </source>
</reference>
<feature type="transmembrane region" description="Helical" evidence="10">
    <location>
        <begin position="315"/>
        <end position="335"/>
    </location>
</feature>
<feature type="transmembrane region" description="Helical" evidence="10">
    <location>
        <begin position="372"/>
        <end position="398"/>
    </location>
</feature>
<dbReference type="Gene3D" id="3.10.580.10">
    <property type="entry name" value="CBS-domain"/>
    <property type="match status" value="1"/>
</dbReference>
<feature type="transmembrane region" description="Helical" evidence="10">
    <location>
        <begin position="282"/>
        <end position="308"/>
    </location>
</feature>
<evidence type="ECO:0000313" key="11">
    <source>
        <dbReference type="EMBL" id="MCS0494055.1"/>
    </source>
</evidence>
<evidence type="ECO:0000256" key="9">
    <source>
        <dbReference type="ARBA" id="ARBA00023303"/>
    </source>
</evidence>
<dbReference type="InterPro" id="IPR050368">
    <property type="entry name" value="ClC-type_chloride_channel"/>
</dbReference>
<dbReference type="PANTHER" id="PTHR43427">
    <property type="entry name" value="CHLORIDE CHANNEL PROTEIN CLC-E"/>
    <property type="match status" value="1"/>
</dbReference>
<keyword evidence="3 10" id="KW-0812">Transmembrane</keyword>
<evidence type="ECO:0000313" key="12">
    <source>
        <dbReference type="Proteomes" id="UP001151088"/>
    </source>
</evidence>
<dbReference type="InterPro" id="IPR001807">
    <property type="entry name" value="ClC"/>
</dbReference>
<evidence type="ECO:0000256" key="8">
    <source>
        <dbReference type="ARBA" id="ARBA00023214"/>
    </source>
</evidence>
<keyword evidence="2" id="KW-0813">Transport</keyword>
<feature type="transmembrane region" description="Helical" evidence="10">
    <location>
        <begin position="168"/>
        <end position="191"/>
    </location>
</feature>
<evidence type="ECO:0000256" key="7">
    <source>
        <dbReference type="ARBA" id="ARBA00023173"/>
    </source>
</evidence>
<dbReference type="PANTHER" id="PTHR43427:SF6">
    <property type="entry name" value="CHLORIDE CHANNEL PROTEIN CLC-E"/>
    <property type="match status" value="1"/>
</dbReference>
<dbReference type="EMBL" id="JANTHZ010000001">
    <property type="protein sequence ID" value="MCS0494055.1"/>
    <property type="molecule type" value="Genomic_DNA"/>
</dbReference>
<evidence type="ECO:0000256" key="10">
    <source>
        <dbReference type="SAM" id="Phobius"/>
    </source>
</evidence>
<dbReference type="PRINTS" id="PR00762">
    <property type="entry name" value="CLCHANNEL"/>
</dbReference>
<dbReference type="Gene3D" id="1.10.3080.10">
    <property type="entry name" value="Clc chloride channel"/>
    <property type="match status" value="1"/>
</dbReference>